<name>A0A2T2P921_CORCC</name>
<sequence length="337" mass="38510">MDVDAVEELKKELPVAMTVAAFVGISWYICVELNIRLFFTFKRRHGLYFWSCLLCSWGVLMQPMAMILTDFAVWKDKVIAMVVIYLSWFIMVVPQSFVLYSRLDLVMSNSLHLRWVLITLIITSTVFSIPTMITGVLAQTTMNQTLGPPYLVWDKIQLTAFFVQETLLSLVYIVETRRRLKGSSMIHHDSESREILHHLIYVNAIVIFLDCSLLALSYANFFYVQSAYKPCVYGVKLRVEFAILNRLKMSVQPSSHLSYSHGDLYHSSGAHKKTDNVCLESFSRGSQRSAVQMIQDATRTEPDLEALPTQEQQIIQTTEISIVSGPQKEIFPAGDER</sequence>
<dbReference type="Pfam" id="PF24802">
    <property type="entry name" value="DUF7703"/>
    <property type="match status" value="1"/>
</dbReference>
<gene>
    <name evidence="3" type="ORF">BS50DRAFT_9275</name>
</gene>
<feature type="transmembrane region" description="Helical" evidence="1">
    <location>
        <begin position="156"/>
        <end position="174"/>
    </location>
</feature>
<dbReference type="EMBL" id="KZ678128">
    <property type="protein sequence ID" value="PSN74154.1"/>
    <property type="molecule type" value="Genomic_DNA"/>
</dbReference>
<feature type="transmembrane region" description="Helical" evidence="1">
    <location>
        <begin position="78"/>
        <end position="100"/>
    </location>
</feature>
<dbReference type="AlphaFoldDB" id="A0A2T2P921"/>
<keyword evidence="4" id="KW-1185">Reference proteome</keyword>
<dbReference type="OrthoDB" id="405906at2759"/>
<reference evidence="3 4" key="1">
    <citation type="journal article" date="2018" name="Front. Microbiol.">
        <title>Genome-Wide Analysis of Corynespora cassiicola Leaf Fall Disease Putative Effectors.</title>
        <authorList>
            <person name="Lopez D."/>
            <person name="Ribeiro S."/>
            <person name="Label P."/>
            <person name="Fumanal B."/>
            <person name="Venisse J.S."/>
            <person name="Kohler A."/>
            <person name="de Oliveira R.R."/>
            <person name="Labutti K."/>
            <person name="Lipzen A."/>
            <person name="Lail K."/>
            <person name="Bauer D."/>
            <person name="Ohm R.A."/>
            <person name="Barry K.W."/>
            <person name="Spatafora J."/>
            <person name="Grigoriev I.V."/>
            <person name="Martin F.M."/>
            <person name="Pujade-Renaud V."/>
        </authorList>
    </citation>
    <scope>NUCLEOTIDE SEQUENCE [LARGE SCALE GENOMIC DNA]</scope>
    <source>
        <strain evidence="3 4">Philippines</strain>
    </source>
</reference>
<organism evidence="3 4">
    <name type="scientific">Corynespora cassiicola Philippines</name>
    <dbReference type="NCBI Taxonomy" id="1448308"/>
    <lineage>
        <taxon>Eukaryota</taxon>
        <taxon>Fungi</taxon>
        <taxon>Dikarya</taxon>
        <taxon>Ascomycota</taxon>
        <taxon>Pezizomycotina</taxon>
        <taxon>Dothideomycetes</taxon>
        <taxon>Pleosporomycetidae</taxon>
        <taxon>Pleosporales</taxon>
        <taxon>Corynesporascaceae</taxon>
        <taxon>Corynespora</taxon>
    </lineage>
</organism>
<keyword evidence="1" id="KW-0812">Transmembrane</keyword>
<evidence type="ECO:0000259" key="2">
    <source>
        <dbReference type="Pfam" id="PF24802"/>
    </source>
</evidence>
<feature type="transmembrane region" description="Helical" evidence="1">
    <location>
        <begin position="15"/>
        <end position="35"/>
    </location>
</feature>
<accession>A0A2T2P921</accession>
<evidence type="ECO:0000313" key="4">
    <source>
        <dbReference type="Proteomes" id="UP000240883"/>
    </source>
</evidence>
<evidence type="ECO:0000313" key="3">
    <source>
        <dbReference type="EMBL" id="PSN74154.1"/>
    </source>
</evidence>
<dbReference type="InterPro" id="IPR056120">
    <property type="entry name" value="DUF7703"/>
</dbReference>
<evidence type="ECO:0000256" key="1">
    <source>
        <dbReference type="SAM" id="Phobius"/>
    </source>
</evidence>
<protein>
    <recommendedName>
        <fullName evidence="2">DUF7703 domain-containing protein</fullName>
    </recommendedName>
</protein>
<feature type="transmembrane region" description="Helical" evidence="1">
    <location>
        <begin position="47"/>
        <end position="66"/>
    </location>
</feature>
<keyword evidence="1" id="KW-1133">Transmembrane helix</keyword>
<feature type="transmembrane region" description="Helical" evidence="1">
    <location>
        <begin position="112"/>
        <end position="136"/>
    </location>
</feature>
<feature type="domain" description="DUF7703" evidence="2">
    <location>
        <begin position="16"/>
        <end position="248"/>
    </location>
</feature>
<dbReference type="PANTHER" id="PTHR37013">
    <property type="entry name" value="INTEGRAL MEMBRANE PROTEIN (AFU_ORTHOLOGUE AFUA_1G05950)-RELATED"/>
    <property type="match status" value="1"/>
</dbReference>
<keyword evidence="1" id="KW-0472">Membrane</keyword>
<proteinExistence type="predicted"/>
<dbReference type="Proteomes" id="UP000240883">
    <property type="component" value="Unassembled WGS sequence"/>
</dbReference>
<feature type="transmembrane region" description="Helical" evidence="1">
    <location>
        <begin position="195"/>
        <end position="219"/>
    </location>
</feature>
<dbReference type="PANTHER" id="PTHR37013:SF4">
    <property type="entry name" value="INTEGRAL MEMBRANE PROTEIN"/>
    <property type="match status" value="1"/>
</dbReference>